<name>A0A4R5LZM0_9BURK</name>
<proteinExistence type="predicted"/>
<sequence length="85" mass="8870">MKIRLALIAGCVAALAAGAPATAQSKDEPVPQQRAHQTMTDDADASAQAATDMSYGGMPDTRSVAGQRTGKACWPRSQCDIFFGQ</sequence>
<dbReference type="EMBL" id="SMRP01000035">
    <property type="protein sequence ID" value="TDG18090.1"/>
    <property type="molecule type" value="Genomic_DNA"/>
</dbReference>
<gene>
    <name evidence="3" type="ORF">EYW47_35555</name>
</gene>
<accession>A0A4R5LZM0</accession>
<evidence type="ECO:0000313" key="4">
    <source>
        <dbReference type="Proteomes" id="UP000295722"/>
    </source>
</evidence>
<protein>
    <submittedName>
        <fullName evidence="3">Uncharacterized protein</fullName>
    </submittedName>
</protein>
<dbReference type="RefSeq" id="WP_133199488.1">
    <property type="nucleotide sequence ID" value="NZ_JBHUCW010000027.1"/>
</dbReference>
<feature type="signal peptide" evidence="2">
    <location>
        <begin position="1"/>
        <end position="23"/>
    </location>
</feature>
<evidence type="ECO:0000313" key="3">
    <source>
        <dbReference type="EMBL" id="TDG18090.1"/>
    </source>
</evidence>
<evidence type="ECO:0000256" key="2">
    <source>
        <dbReference type="SAM" id="SignalP"/>
    </source>
</evidence>
<keyword evidence="2" id="KW-0732">Signal</keyword>
<organism evidence="3 4">
    <name type="scientific">Paraburkholderia silviterrae</name>
    <dbReference type="NCBI Taxonomy" id="2528715"/>
    <lineage>
        <taxon>Bacteria</taxon>
        <taxon>Pseudomonadati</taxon>
        <taxon>Pseudomonadota</taxon>
        <taxon>Betaproteobacteria</taxon>
        <taxon>Burkholderiales</taxon>
        <taxon>Burkholderiaceae</taxon>
        <taxon>Paraburkholderia</taxon>
    </lineage>
</organism>
<dbReference type="Proteomes" id="UP000295722">
    <property type="component" value="Unassembled WGS sequence"/>
</dbReference>
<comment type="caution">
    <text evidence="3">The sequence shown here is derived from an EMBL/GenBank/DDBJ whole genome shotgun (WGS) entry which is preliminary data.</text>
</comment>
<feature type="compositionally biased region" description="Low complexity" evidence="1">
    <location>
        <begin position="37"/>
        <end position="54"/>
    </location>
</feature>
<feature type="chain" id="PRO_5020493769" evidence="2">
    <location>
        <begin position="24"/>
        <end position="85"/>
    </location>
</feature>
<reference evidence="3 4" key="1">
    <citation type="submission" date="2019-03" db="EMBL/GenBank/DDBJ databases">
        <title>Paraburkholderia sp. 4M-K11, isolated from subtropical forest soil.</title>
        <authorList>
            <person name="Gao Z.-H."/>
            <person name="Qiu L.-H."/>
        </authorList>
    </citation>
    <scope>NUCLEOTIDE SEQUENCE [LARGE SCALE GENOMIC DNA]</scope>
    <source>
        <strain evidence="3 4">4M-K11</strain>
    </source>
</reference>
<dbReference type="AlphaFoldDB" id="A0A4R5LZM0"/>
<dbReference type="OrthoDB" id="9108939at2"/>
<feature type="region of interest" description="Disordered" evidence="1">
    <location>
        <begin position="19"/>
        <end position="69"/>
    </location>
</feature>
<keyword evidence="4" id="KW-1185">Reference proteome</keyword>
<evidence type="ECO:0000256" key="1">
    <source>
        <dbReference type="SAM" id="MobiDB-lite"/>
    </source>
</evidence>